<keyword evidence="2" id="KW-1185">Reference proteome</keyword>
<dbReference type="Proteomes" id="UP000309997">
    <property type="component" value="Unassembled WGS sequence"/>
</dbReference>
<gene>
    <name evidence="1" type="ORF">D5086_001209</name>
</gene>
<reference evidence="1 2" key="1">
    <citation type="journal article" date="2024" name="Plant Biotechnol. J.">
        <title>Genome and CRISPR/Cas9 system of a widespread forest tree (Populus alba) in the world.</title>
        <authorList>
            <person name="Liu Y.J."/>
            <person name="Jiang P.F."/>
            <person name="Han X.M."/>
            <person name="Li X.Y."/>
            <person name="Wang H.M."/>
            <person name="Wang Y.J."/>
            <person name="Wang X.X."/>
            <person name="Zeng Q.Y."/>
        </authorList>
    </citation>
    <scope>NUCLEOTIDE SEQUENCE [LARGE SCALE GENOMIC DNA]</scope>
    <source>
        <strain evidence="2">cv. PAL-ZL1</strain>
    </source>
</reference>
<evidence type="ECO:0000313" key="1">
    <source>
        <dbReference type="EMBL" id="KAL3610189.1"/>
    </source>
</evidence>
<organism evidence="1 2">
    <name type="scientific">Populus alba</name>
    <name type="common">White poplar</name>
    <dbReference type="NCBI Taxonomy" id="43335"/>
    <lineage>
        <taxon>Eukaryota</taxon>
        <taxon>Viridiplantae</taxon>
        <taxon>Streptophyta</taxon>
        <taxon>Embryophyta</taxon>
        <taxon>Tracheophyta</taxon>
        <taxon>Spermatophyta</taxon>
        <taxon>Magnoliopsida</taxon>
        <taxon>eudicotyledons</taxon>
        <taxon>Gunneridae</taxon>
        <taxon>Pentapetalae</taxon>
        <taxon>rosids</taxon>
        <taxon>fabids</taxon>
        <taxon>Malpighiales</taxon>
        <taxon>Salicaceae</taxon>
        <taxon>Saliceae</taxon>
        <taxon>Populus</taxon>
    </lineage>
</organism>
<protein>
    <submittedName>
        <fullName evidence="1">Uncharacterized protein</fullName>
    </submittedName>
</protein>
<sequence length="113" mass="12164">MQKSAAKDSNQIPPKVLGPKQPKKISSKKTKGQITLEAKHEKKNLVIDIGKINFDLAGVPSPLCSCTGPGVRMAGRKMSIGAINVKLLLKLSAEGYNLSSSSLTDEEPLARHW</sequence>
<proteinExistence type="predicted"/>
<dbReference type="EMBL" id="RCHU02000001">
    <property type="protein sequence ID" value="KAL3610189.1"/>
    <property type="molecule type" value="Genomic_DNA"/>
</dbReference>
<accession>A0ACC4CYR0</accession>
<evidence type="ECO:0000313" key="2">
    <source>
        <dbReference type="Proteomes" id="UP000309997"/>
    </source>
</evidence>
<name>A0ACC4CYR0_POPAL</name>
<comment type="caution">
    <text evidence="1">The sequence shown here is derived from an EMBL/GenBank/DDBJ whole genome shotgun (WGS) entry which is preliminary data.</text>
</comment>